<name>A0A7N2LQR8_QUELO</name>
<dbReference type="KEGG" id="qlo:115988478"/>
<dbReference type="EnsemblPlants" id="QL05p066137:mrna">
    <property type="protein sequence ID" value="QL05p066137:mrna"/>
    <property type="gene ID" value="QL05p066137"/>
</dbReference>
<dbReference type="Pfam" id="PF04484">
    <property type="entry name" value="QWRF"/>
    <property type="match status" value="1"/>
</dbReference>
<evidence type="ECO:0000313" key="4">
    <source>
        <dbReference type="Proteomes" id="UP000594261"/>
    </source>
</evidence>
<feature type="compositionally biased region" description="Polar residues" evidence="2">
    <location>
        <begin position="149"/>
        <end position="166"/>
    </location>
</feature>
<evidence type="ECO:0000256" key="1">
    <source>
        <dbReference type="ARBA" id="ARBA00010016"/>
    </source>
</evidence>
<dbReference type="GO" id="GO:0005737">
    <property type="term" value="C:cytoplasm"/>
    <property type="evidence" value="ECO:0007669"/>
    <property type="project" value="TreeGrafter"/>
</dbReference>
<dbReference type="Gramene" id="QL05p066137:mrna">
    <property type="protein sequence ID" value="QL05p066137:mrna"/>
    <property type="gene ID" value="QL05p066137"/>
</dbReference>
<dbReference type="GO" id="GO:0051225">
    <property type="term" value="P:spindle assembly"/>
    <property type="evidence" value="ECO:0007669"/>
    <property type="project" value="TreeGrafter"/>
</dbReference>
<dbReference type="OMA" id="LQMREYS"/>
<dbReference type="GO" id="GO:0008017">
    <property type="term" value="F:microtubule binding"/>
    <property type="evidence" value="ECO:0007669"/>
    <property type="project" value="TreeGrafter"/>
</dbReference>
<dbReference type="GO" id="GO:0005880">
    <property type="term" value="C:nuclear microtubule"/>
    <property type="evidence" value="ECO:0007669"/>
    <property type="project" value="TreeGrafter"/>
</dbReference>
<feature type="compositionally biased region" description="Polar residues" evidence="2">
    <location>
        <begin position="103"/>
        <end position="116"/>
    </location>
</feature>
<dbReference type="Proteomes" id="UP000594261">
    <property type="component" value="Chromosome 5"/>
</dbReference>
<feature type="region of interest" description="Disordered" evidence="2">
    <location>
        <begin position="203"/>
        <end position="324"/>
    </location>
</feature>
<feature type="region of interest" description="Disordered" evidence="2">
    <location>
        <begin position="1"/>
        <end position="166"/>
    </location>
</feature>
<dbReference type="FunCoup" id="A0A7N2LQR8">
    <property type="interactions" value="105"/>
</dbReference>
<organism evidence="3 4">
    <name type="scientific">Quercus lobata</name>
    <name type="common">Valley oak</name>
    <dbReference type="NCBI Taxonomy" id="97700"/>
    <lineage>
        <taxon>Eukaryota</taxon>
        <taxon>Viridiplantae</taxon>
        <taxon>Streptophyta</taxon>
        <taxon>Embryophyta</taxon>
        <taxon>Tracheophyta</taxon>
        <taxon>Spermatophyta</taxon>
        <taxon>Magnoliopsida</taxon>
        <taxon>eudicotyledons</taxon>
        <taxon>Gunneridae</taxon>
        <taxon>Pentapetalae</taxon>
        <taxon>rosids</taxon>
        <taxon>fabids</taxon>
        <taxon>Fagales</taxon>
        <taxon>Fagaceae</taxon>
        <taxon>Quercus</taxon>
    </lineage>
</organism>
<evidence type="ECO:0000256" key="2">
    <source>
        <dbReference type="SAM" id="MobiDB-lite"/>
    </source>
</evidence>
<accession>A0A7N2LQR8</accession>
<dbReference type="PANTHER" id="PTHR31807:SF6">
    <property type="entry name" value="PROTEIN ENDOSPERM DEFECTIVE 1-RELATED"/>
    <property type="match status" value="1"/>
</dbReference>
<gene>
    <name evidence="3" type="primary">LOC115988478</name>
</gene>
<dbReference type="AlphaFoldDB" id="A0A7N2LQR8"/>
<dbReference type="RefSeq" id="XP_030967910.1">
    <property type="nucleotide sequence ID" value="XM_031112050.1"/>
</dbReference>
<feature type="compositionally biased region" description="Polar residues" evidence="2">
    <location>
        <begin position="245"/>
        <end position="278"/>
    </location>
</feature>
<feature type="compositionally biased region" description="Pro residues" evidence="2">
    <location>
        <begin position="22"/>
        <end position="34"/>
    </location>
</feature>
<evidence type="ECO:0000313" key="3">
    <source>
        <dbReference type="EnsemblPlants" id="QL05p066137:mrna"/>
    </source>
</evidence>
<keyword evidence="4" id="KW-1185">Reference proteome</keyword>
<dbReference type="InParanoid" id="A0A7N2LQR8"/>
<dbReference type="OrthoDB" id="542108at2759"/>
<dbReference type="InterPro" id="IPR007573">
    <property type="entry name" value="QWRF"/>
</dbReference>
<dbReference type="GeneID" id="115988478"/>
<dbReference type="PANTHER" id="PTHR31807">
    <property type="entry name" value="AUGMIN FAMILY MEMBER"/>
    <property type="match status" value="1"/>
</dbReference>
<sequence length="539" mass="59485">MNELMQDQHQPEVTTTMAESPLLPPPPPPPPPTQRRPRVREVSSRFMSPLVSSPVSKHQQQQHQHQHHHHQQQQPQRSTSAHRQRRRHLDMEPLYSSDDENRPSVTESIQIQNSELDPQCKAAQRKLQRSVVKLFKENRGGNRAEPPSKTCSGKFNTPSRPDTPTVSTIGTTIASRFRRSTTNMSATGTAAAKLLQSSGLSLSISAQPSDSSDDTNHNLRPNCTARSLPDFRSSVPEADRLMSEKNCSTNRGVNGSSDSLKFSAPSPCSRSMNLPLSSGGNGGEKPSNFALPKPNTNSVKTSGGLSLPPVPPPGAKSLGAGNDTRKVKKVSTQQENVHTLRLLHNRYLQWRFANAKAEASMQAQQRECERTLYSLGVKISELFDSVKKKRLELGLLQRTKTLSTVLEAQIPYLEEWSALEEDYSVSLSEAIQALLNASLQLPIGNVRADIREVGEALNSATNMMEMIVFHLQSFVPKAEETEILISELARVTGGEKALIGECGGLLSKTYASQVEEFSLRGQLIQLHHCSHKDNLVKTE</sequence>
<protein>
    <recommendedName>
        <fullName evidence="5">Protein ENDOSPERM DEFECTIVE 1</fullName>
    </recommendedName>
</protein>
<feature type="compositionally biased region" description="Polar residues" evidence="2">
    <location>
        <begin position="1"/>
        <end position="18"/>
    </location>
</feature>
<dbReference type="EMBL" id="LRBV02000005">
    <property type="status" value="NOT_ANNOTATED_CDS"/>
    <property type="molecule type" value="Genomic_DNA"/>
</dbReference>
<proteinExistence type="inferred from homology"/>
<comment type="similarity">
    <text evidence="1">Belongs to the QWRF family.</text>
</comment>
<reference evidence="3" key="2">
    <citation type="submission" date="2021-01" db="UniProtKB">
        <authorList>
            <consortium name="EnsemblPlants"/>
        </authorList>
    </citation>
    <scope>IDENTIFICATION</scope>
</reference>
<evidence type="ECO:0008006" key="5">
    <source>
        <dbReference type="Google" id="ProtNLM"/>
    </source>
</evidence>
<reference evidence="3 4" key="1">
    <citation type="journal article" date="2016" name="G3 (Bethesda)">
        <title>First Draft Assembly and Annotation of the Genome of a California Endemic Oak Quercus lobata Nee (Fagaceae).</title>
        <authorList>
            <person name="Sork V.L."/>
            <person name="Fitz-Gibbon S.T."/>
            <person name="Puiu D."/>
            <person name="Crepeau M."/>
            <person name="Gugger P.F."/>
            <person name="Sherman R."/>
            <person name="Stevens K."/>
            <person name="Langley C.H."/>
            <person name="Pellegrini M."/>
            <person name="Salzberg S.L."/>
        </authorList>
    </citation>
    <scope>NUCLEOTIDE SEQUENCE [LARGE SCALE GENOMIC DNA]</scope>
    <source>
        <strain evidence="3 4">cv. SW786</strain>
    </source>
</reference>